<gene>
    <name evidence="8" type="ORF">IAA89_02125</name>
</gene>
<reference evidence="8" key="1">
    <citation type="submission" date="2020-10" db="EMBL/GenBank/DDBJ databases">
        <authorList>
            <person name="Gilroy R."/>
        </authorList>
    </citation>
    <scope>NUCLEOTIDE SEQUENCE</scope>
    <source>
        <strain evidence="8">C6-149</strain>
    </source>
</reference>
<dbReference type="InterPro" id="IPR004776">
    <property type="entry name" value="Mem_transp_PIN-like"/>
</dbReference>
<keyword evidence="5 7" id="KW-1133">Transmembrane helix</keyword>
<accession>A0A9D9H7Q9</accession>
<dbReference type="GO" id="GO:0055085">
    <property type="term" value="P:transmembrane transport"/>
    <property type="evidence" value="ECO:0007669"/>
    <property type="project" value="InterPro"/>
</dbReference>
<comment type="subcellular location">
    <subcellularLocation>
        <location evidence="1">Membrane</location>
        <topology evidence="1">Multi-pass membrane protein</topology>
    </subcellularLocation>
</comment>
<evidence type="ECO:0000256" key="6">
    <source>
        <dbReference type="ARBA" id="ARBA00023136"/>
    </source>
</evidence>
<name>A0A9D9H7Q9_9LACO</name>
<evidence type="ECO:0000256" key="7">
    <source>
        <dbReference type="SAM" id="Phobius"/>
    </source>
</evidence>
<dbReference type="PANTHER" id="PTHR36838">
    <property type="entry name" value="AUXIN EFFLUX CARRIER FAMILY PROTEIN"/>
    <property type="match status" value="1"/>
</dbReference>
<evidence type="ECO:0000313" key="8">
    <source>
        <dbReference type="EMBL" id="MBO8441226.1"/>
    </source>
</evidence>
<organism evidence="8 9">
    <name type="scientific">Candidatus Gallilactobacillus intestinavium</name>
    <dbReference type="NCBI Taxonomy" id="2840838"/>
    <lineage>
        <taxon>Bacteria</taxon>
        <taxon>Bacillati</taxon>
        <taxon>Bacillota</taxon>
        <taxon>Bacilli</taxon>
        <taxon>Lactobacillales</taxon>
        <taxon>Lactobacillaceae</taxon>
        <taxon>Lactobacillaceae incertae sedis</taxon>
        <taxon>Candidatus Gallilactobacillus</taxon>
    </lineage>
</organism>
<dbReference type="EMBL" id="JADIMP010000038">
    <property type="protein sequence ID" value="MBO8441226.1"/>
    <property type="molecule type" value="Genomic_DNA"/>
</dbReference>
<dbReference type="Pfam" id="PF03547">
    <property type="entry name" value="Mem_trans"/>
    <property type="match status" value="1"/>
</dbReference>
<reference evidence="8" key="2">
    <citation type="journal article" date="2021" name="PeerJ">
        <title>Extensive microbial diversity within the chicken gut microbiome revealed by metagenomics and culture.</title>
        <authorList>
            <person name="Gilroy R."/>
            <person name="Ravi A."/>
            <person name="Getino M."/>
            <person name="Pursley I."/>
            <person name="Horton D.L."/>
            <person name="Alikhan N.F."/>
            <person name="Baker D."/>
            <person name="Gharbi K."/>
            <person name="Hall N."/>
            <person name="Watson M."/>
            <person name="Adriaenssens E.M."/>
            <person name="Foster-Nyarko E."/>
            <person name="Jarju S."/>
            <person name="Secka A."/>
            <person name="Antonio M."/>
            <person name="Oren A."/>
            <person name="Chaudhuri R.R."/>
            <person name="La Ragione R."/>
            <person name="Hildebrand F."/>
            <person name="Pallen M.J."/>
        </authorList>
    </citation>
    <scope>NUCLEOTIDE SEQUENCE</scope>
    <source>
        <strain evidence="8">C6-149</strain>
    </source>
</reference>
<feature type="transmembrane region" description="Helical" evidence="7">
    <location>
        <begin position="172"/>
        <end position="190"/>
    </location>
</feature>
<feature type="transmembrane region" description="Helical" evidence="7">
    <location>
        <begin position="129"/>
        <end position="152"/>
    </location>
</feature>
<evidence type="ECO:0000256" key="1">
    <source>
        <dbReference type="ARBA" id="ARBA00004141"/>
    </source>
</evidence>
<keyword evidence="6 7" id="KW-0472">Membrane</keyword>
<feature type="transmembrane region" description="Helical" evidence="7">
    <location>
        <begin position="6"/>
        <end position="25"/>
    </location>
</feature>
<keyword evidence="3" id="KW-1003">Cell membrane</keyword>
<evidence type="ECO:0000313" key="9">
    <source>
        <dbReference type="Proteomes" id="UP000823614"/>
    </source>
</evidence>
<keyword evidence="4 7" id="KW-0812">Transmembrane</keyword>
<dbReference type="Proteomes" id="UP000823614">
    <property type="component" value="Unassembled WGS sequence"/>
</dbReference>
<protein>
    <submittedName>
        <fullName evidence="8">AEC family transporter</fullName>
    </submittedName>
</protein>
<evidence type="ECO:0000256" key="2">
    <source>
        <dbReference type="ARBA" id="ARBA00022448"/>
    </source>
</evidence>
<dbReference type="PANTHER" id="PTHR36838:SF1">
    <property type="entry name" value="SLR1864 PROTEIN"/>
    <property type="match status" value="1"/>
</dbReference>
<comment type="caution">
    <text evidence="8">The sequence shown here is derived from an EMBL/GenBank/DDBJ whole genome shotgun (WGS) entry which is preliminary data.</text>
</comment>
<feature type="transmembrane region" description="Helical" evidence="7">
    <location>
        <begin position="307"/>
        <end position="328"/>
    </location>
</feature>
<proteinExistence type="predicted"/>
<evidence type="ECO:0000256" key="5">
    <source>
        <dbReference type="ARBA" id="ARBA00022989"/>
    </source>
</evidence>
<sequence length="329" mass="36190">MLSVFMTSVQSVLTIVLMMAAGYFARSRGWIKEGFSNSAKNVILKVALPCAVFNSMMEDFKPSQLSKLSVGLLFSIISILVSMLIGWIIAKVFKVRPERMGLLITGITFGNTVFIGMPLNVALFGQGSIAYLLVYYIVNTALLWTSGVWIIAHYDPTNKTGENEAKFNWSHLLPAPLWGFIVAIPFIYIHALNAFLKNDLKFVMAGVKDLGGLVTPLSLIYIGLMIYRFGFKSLSIDKDTILALIGRFIISALIMAGIIVAGAHMGLGLSTNVFRETLIVQAATPTFAVMPILADQYHSDIKYATNIVTWTSILFIVVTPLIMVAINYL</sequence>
<feature type="transmembrane region" description="Helical" evidence="7">
    <location>
        <begin position="102"/>
        <end position="123"/>
    </location>
</feature>
<dbReference type="AlphaFoldDB" id="A0A9D9H7Q9"/>
<feature type="transmembrane region" description="Helical" evidence="7">
    <location>
        <begin position="68"/>
        <end position="90"/>
    </location>
</feature>
<feature type="transmembrane region" description="Helical" evidence="7">
    <location>
        <begin position="241"/>
        <end position="266"/>
    </location>
</feature>
<keyword evidence="2" id="KW-0813">Transport</keyword>
<evidence type="ECO:0000256" key="3">
    <source>
        <dbReference type="ARBA" id="ARBA00022475"/>
    </source>
</evidence>
<feature type="transmembrane region" description="Helical" evidence="7">
    <location>
        <begin position="210"/>
        <end position="229"/>
    </location>
</feature>
<dbReference type="GO" id="GO:0016020">
    <property type="term" value="C:membrane"/>
    <property type="evidence" value="ECO:0007669"/>
    <property type="project" value="UniProtKB-SubCell"/>
</dbReference>
<evidence type="ECO:0000256" key="4">
    <source>
        <dbReference type="ARBA" id="ARBA00022692"/>
    </source>
</evidence>